<accession>A0A6B2G1F8</accession>
<dbReference type="InterPro" id="IPR038630">
    <property type="entry name" value="L24e/L24_sf"/>
</dbReference>
<sequence>MRIEKCYFCSCSVYPGHGLTFIRNDSKAFNFCRSKCHRAFKKKWNPRKTRWTKAFRKSTGKELSVDPIFEFEQKRNTPIIYSRTIWKHSVIAIKKVEEVANKRKELYLLKRFDQTRERTTENNEIEVIKDKVLITEPKESFKNKIFDAVKLHRSNELKSKTEPLMFMMEST</sequence>
<evidence type="ECO:0000313" key="7">
    <source>
        <dbReference type="EMBL" id="NDJ97768.1"/>
    </source>
</evidence>
<proteinExistence type="inferred from homology"/>
<evidence type="ECO:0000259" key="6">
    <source>
        <dbReference type="SMART" id="SM00746"/>
    </source>
</evidence>
<dbReference type="GO" id="GO:0005730">
    <property type="term" value="C:nucleolus"/>
    <property type="evidence" value="ECO:0007669"/>
    <property type="project" value="TreeGrafter"/>
</dbReference>
<dbReference type="InterPro" id="IPR023442">
    <property type="entry name" value="Ribosomal_eL24_CS"/>
</dbReference>
<dbReference type="FunFam" id="2.30.170.20:FF:000001">
    <property type="entry name" value="probable ribosome biogenesis protein RLP24"/>
    <property type="match status" value="1"/>
</dbReference>
<dbReference type="EMBL" id="GHBR01003581">
    <property type="protein sequence ID" value="NDJ97768.1"/>
    <property type="molecule type" value="Transcribed_RNA"/>
</dbReference>
<comment type="similarity">
    <text evidence="2">Belongs to the eukaryotic ribosomal protein eL24 family.</text>
</comment>
<reference evidence="7" key="1">
    <citation type="submission" date="2018-11" db="EMBL/GenBank/DDBJ databases">
        <title>Myxobolus squamalis genome and transcriptome.</title>
        <authorList>
            <person name="Yahalomi D."/>
            <person name="Atkinson S.D."/>
            <person name="Neuhof M."/>
            <person name="Chang E.S."/>
            <person name="Philippe H."/>
            <person name="Cartwright P."/>
            <person name="Bartholomew J.L."/>
            <person name="Huchon D."/>
        </authorList>
    </citation>
    <scope>NUCLEOTIDE SEQUENCE</scope>
    <source>
        <strain evidence="7">71B08</strain>
        <tissue evidence="7">Whole</tissue>
    </source>
</reference>
<evidence type="ECO:0000256" key="1">
    <source>
        <dbReference type="ARBA" id="ARBA00004123"/>
    </source>
</evidence>
<dbReference type="SMART" id="SM00746">
    <property type="entry name" value="TRASH"/>
    <property type="match status" value="1"/>
</dbReference>
<name>A0A6B2G1F8_MYXSQ</name>
<dbReference type="InterPro" id="IPR000988">
    <property type="entry name" value="Ribosomal_eL24-rel_N"/>
</dbReference>
<dbReference type="SUPFAM" id="SSF57716">
    <property type="entry name" value="Glucocorticoid receptor-like (DNA-binding domain)"/>
    <property type="match status" value="1"/>
</dbReference>
<evidence type="ECO:0000256" key="4">
    <source>
        <dbReference type="ARBA" id="ARBA00023242"/>
    </source>
</evidence>
<dbReference type="Pfam" id="PF01246">
    <property type="entry name" value="Ribosomal_L24e"/>
    <property type="match status" value="1"/>
</dbReference>
<dbReference type="InterPro" id="IPR056366">
    <property type="entry name" value="Ribosomal_eL24"/>
</dbReference>
<dbReference type="CDD" id="cd00472">
    <property type="entry name" value="Ribosomal_L24e_L24"/>
    <property type="match status" value="1"/>
</dbReference>
<dbReference type="AlphaFoldDB" id="A0A6B2G1F8"/>
<keyword evidence="3" id="KW-0690">Ribosome biogenesis</keyword>
<protein>
    <recommendedName>
        <fullName evidence="5">Probable ribosome biogenesis protein RLP24</fullName>
    </recommendedName>
</protein>
<dbReference type="GO" id="GO:0003735">
    <property type="term" value="F:structural constituent of ribosome"/>
    <property type="evidence" value="ECO:0007669"/>
    <property type="project" value="InterPro"/>
</dbReference>
<evidence type="ECO:0000256" key="5">
    <source>
        <dbReference type="ARBA" id="ARBA00039784"/>
    </source>
</evidence>
<feature type="domain" description="TRASH" evidence="6">
    <location>
        <begin position="6"/>
        <end position="44"/>
    </location>
</feature>
<evidence type="ECO:0000256" key="2">
    <source>
        <dbReference type="ARBA" id="ARBA00005647"/>
    </source>
</evidence>
<keyword evidence="4" id="KW-0539">Nucleus</keyword>
<organism evidence="7">
    <name type="scientific">Myxobolus squamalis</name>
    <name type="common">Myxosporean</name>
    <dbReference type="NCBI Taxonomy" id="59785"/>
    <lineage>
        <taxon>Eukaryota</taxon>
        <taxon>Metazoa</taxon>
        <taxon>Cnidaria</taxon>
        <taxon>Myxozoa</taxon>
        <taxon>Myxosporea</taxon>
        <taxon>Bivalvulida</taxon>
        <taxon>Platysporina</taxon>
        <taxon>Myxobolidae</taxon>
        <taxon>Myxobolus</taxon>
    </lineage>
</organism>
<dbReference type="Gene3D" id="2.30.170.20">
    <property type="entry name" value="Ribosomal protein L24e"/>
    <property type="match status" value="1"/>
</dbReference>
<comment type="subcellular location">
    <subcellularLocation>
        <location evidence="1">Nucleus</location>
    </subcellularLocation>
</comment>
<dbReference type="PANTHER" id="PTHR10792:SF8">
    <property type="entry name" value="RIBOSOME BIOGENESIS PROTEIN RLP24-RELATED"/>
    <property type="match status" value="1"/>
</dbReference>
<dbReference type="PROSITE" id="PS01073">
    <property type="entry name" value="RIBOSOMAL_L24E"/>
    <property type="match status" value="1"/>
</dbReference>
<evidence type="ECO:0000256" key="3">
    <source>
        <dbReference type="ARBA" id="ARBA00022517"/>
    </source>
</evidence>
<dbReference type="PANTHER" id="PTHR10792">
    <property type="entry name" value="60S RIBOSOMAL PROTEIN L24"/>
    <property type="match status" value="1"/>
</dbReference>
<dbReference type="InterPro" id="IPR011017">
    <property type="entry name" value="TRASH_dom"/>
</dbReference>
<dbReference type="GO" id="GO:0042273">
    <property type="term" value="P:ribosomal large subunit biogenesis"/>
    <property type="evidence" value="ECO:0007669"/>
    <property type="project" value="TreeGrafter"/>
</dbReference>